<dbReference type="GO" id="GO:0006955">
    <property type="term" value="P:immune response"/>
    <property type="evidence" value="ECO:0007669"/>
    <property type="project" value="TreeGrafter"/>
</dbReference>
<feature type="chain" id="PRO_5017363500" evidence="3">
    <location>
        <begin position="21"/>
        <end position="298"/>
    </location>
</feature>
<protein>
    <submittedName>
        <fullName evidence="5">Fc fragment of IgE receptor Ia</fullName>
    </submittedName>
</protein>
<dbReference type="AlphaFoldDB" id="A0A3B4VS73"/>
<keyword evidence="2" id="KW-1015">Disulfide bond</keyword>
<dbReference type="KEGG" id="sdu:111239819"/>
<dbReference type="GeneID" id="111239819"/>
<dbReference type="GeneTree" id="ENSGT01050000244808"/>
<dbReference type="InterPro" id="IPR050488">
    <property type="entry name" value="Ig_Fc_receptor"/>
</dbReference>
<dbReference type="Gene3D" id="2.60.40.10">
    <property type="entry name" value="Immunoglobulins"/>
    <property type="match status" value="2"/>
</dbReference>
<dbReference type="PANTHER" id="PTHR11481:SF64">
    <property type="entry name" value="FC RECEPTOR-LIKE PROTEIN 4"/>
    <property type="match status" value="1"/>
</dbReference>
<keyword evidence="1 3" id="KW-0732">Signal</keyword>
<dbReference type="SMART" id="SM00409">
    <property type="entry name" value="IG"/>
    <property type="match status" value="2"/>
</dbReference>
<sequence>MNRAITMDTVIFLLVLSTLAQQVVCLVETETSYRAILEKVSGDSKIFSGETVRLKCVIPDVYMSTWSYLWYRGSELLPQTEEYFVLWNAGVKDGGKFYCKGARDTAVGNIYTLQSLPVEISVDGGFAMLRVAPHPGLVGQTLKVTCHLRRNFPIHEVILYKDGVEIMRQSSPQFDLINLSLNNNGMYSCRASWDADGQTHSAVSADTAVQILEVLTQPVLEIDTNEGLTPGYFTLICNTQYNAHAPIHYYFYRNNNRLGPAASENNNLVRQLPGLYECKARVPLLGVSMRSEPKSFKQ</sequence>
<dbReference type="InterPro" id="IPR013783">
    <property type="entry name" value="Ig-like_fold"/>
</dbReference>
<dbReference type="InterPro" id="IPR003599">
    <property type="entry name" value="Ig_sub"/>
</dbReference>
<name>A0A3B4VS73_SERDU</name>
<proteinExistence type="predicted"/>
<dbReference type="Proteomes" id="UP000261420">
    <property type="component" value="Unplaced"/>
</dbReference>
<dbReference type="PANTHER" id="PTHR11481">
    <property type="entry name" value="IMMUNOGLOBULIN FC RECEPTOR"/>
    <property type="match status" value="1"/>
</dbReference>
<dbReference type="PROSITE" id="PS50835">
    <property type="entry name" value="IG_LIKE"/>
    <property type="match status" value="1"/>
</dbReference>
<dbReference type="OMA" id="VWFHILF"/>
<dbReference type="Pfam" id="PF13895">
    <property type="entry name" value="Ig_2"/>
    <property type="match status" value="1"/>
</dbReference>
<evidence type="ECO:0000256" key="3">
    <source>
        <dbReference type="SAM" id="SignalP"/>
    </source>
</evidence>
<dbReference type="GO" id="GO:0007166">
    <property type="term" value="P:cell surface receptor signaling pathway"/>
    <property type="evidence" value="ECO:0007669"/>
    <property type="project" value="TreeGrafter"/>
</dbReference>
<feature type="domain" description="Ig-like" evidence="4">
    <location>
        <begin position="49"/>
        <end position="99"/>
    </location>
</feature>
<dbReference type="STRING" id="41447.ENSSDUP00000033025"/>
<organism evidence="5 6">
    <name type="scientific">Seriola dumerili</name>
    <name type="common">Greater amberjack</name>
    <name type="synonym">Caranx dumerili</name>
    <dbReference type="NCBI Taxonomy" id="41447"/>
    <lineage>
        <taxon>Eukaryota</taxon>
        <taxon>Metazoa</taxon>
        <taxon>Chordata</taxon>
        <taxon>Craniata</taxon>
        <taxon>Vertebrata</taxon>
        <taxon>Euteleostomi</taxon>
        <taxon>Actinopterygii</taxon>
        <taxon>Neopterygii</taxon>
        <taxon>Teleostei</taxon>
        <taxon>Neoteleostei</taxon>
        <taxon>Acanthomorphata</taxon>
        <taxon>Carangaria</taxon>
        <taxon>Carangiformes</taxon>
        <taxon>Carangidae</taxon>
        <taxon>Seriola</taxon>
    </lineage>
</organism>
<dbReference type="SUPFAM" id="SSF48726">
    <property type="entry name" value="Immunoglobulin"/>
    <property type="match status" value="2"/>
</dbReference>
<feature type="signal peptide" evidence="3">
    <location>
        <begin position="1"/>
        <end position="20"/>
    </location>
</feature>
<evidence type="ECO:0000256" key="1">
    <source>
        <dbReference type="ARBA" id="ARBA00022729"/>
    </source>
</evidence>
<evidence type="ECO:0000313" key="6">
    <source>
        <dbReference type="Proteomes" id="UP000261420"/>
    </source>
</evidence>
<dbReference type="CTD" id="2205"/>
<evidence type="ECO:0000313" key="5">
    <source>
        <dbReference type="Ensembl" id="ENSSDUP00000033025.1"/>
    </source>
</evidence>
<dbReference type="RefSeq" id="XP_022625458.1">
    <property type="nucleotide sequence ID" value="XM_022769737.1"/>
</dbReference>
<dbReference type="InterPro" id="IPR007110">
    <property type="entry name" value="Ig-like_dom"/>
</dbReference>
<dbReference type="Ensembl" id="ENSSDUT00000033588.1">
    <property type="protein sequence ID" value="ENSSDUP00000033025.1"/>
    <property type="gene ID" value="ENSSDUG00000023718.1"/>
</dbReference>
<reference evidence="5" key="1">
    <citation type="submission" date="2025-08" db="UniProtKB">
        <authorList>
            <consortium name="Ensembl"/>
        </authorList>
    </citation>
    <scope>IDENTIFICATION</scope>
</reference>
<evidence type="ECO:0000256" key="2">
    <source>
        <dbReference type="ARBA" id="ARBA00023157"/>
    </source>
</evidence>
<dbReference type="GO" id="GO:0004888">
    <property type="term" value="F:transmembrane signaling receptor activity"/>
    <property type="evidence" value="ECO:0007669"/>
    <property type="project" value="TreeGrafter"/>
</dbReference>
<evidence type="ECO:0000259" key="4">
    <source>
        <dbReference type="PROSITE" id="PS50835"/>
    </source>
</evidence>
<reference evidence="5" key="2">
    <citation type="submission" date="2025-09" db="UniProtKB">
        <authorList>
            <consortium name="Ensembl"/>
        </authorList>
    </citation>
    <scope>IDENTIFICATION</scope>
</reference>
<accession>A0A3B4VS73</accession>
<keyword evidence="6" id="KW-1185">Reference proteome</keyword>
<dbReference type="InterPro" id="IPR036179">
    <property type="entry name" value="Ig-like_dom_sf"/>
</dbReference>
<dbReference type="GO" id="GO:0009897">
    <property type="term" value="C:external side of plasma membrane"/>
    <property type="evidence" value="ECO:0007669"/>
    <property type="project" value="TreeGrafter"/>
</dbReference>